<organism evidence="6 7">
    <name type="scientific">Scleropages formosus</name>
    <name type="common">Asian bonytongue</name>
    <name type="synonym">Osteoglossum formosum</name>
    <dbReference type="NCBI Taxonomy" id="113540"/>
    <lineage>
        <taxon>Eukaryota</taxon>
        <taxon>Metazoa</taxon>
        <taxon>Chordata</taxon>
        <taxon>Craniata</taxon>
        <taxon>Vertebrata</taxon>
        <taxon>Euteleostomi</taxon>
        <taxon>Actinopterygii</taxon>
        <taxon>Neopterygii</taxon>
        <taxon>Teleostei</taxon>
        <taxon>Osteoglossocephala</taxon>
        <taxon>Osteoglossomorpha</taxon>
        <taxon>Osteoglossiformes</taxon>
        <taxon>Osteoglossidae</taxon>
        <taxon>Scleropages</taxon>
    </lineage>
</organism>
<dbReference type="PANTHER" id="PTHR47391">
    <property type="entry name" value="BIORIENTATION OF CHROMOSOMES IN CELL DIVISION 1 LIKE 1"/>
    <property type="match status" value="1"/>
</dbReference>
<feature type="region of interest" description="Disordered" evidence="4">
    <location>
        <begin position="183"/>
        <end position="344"/>
    </location>
</feature>
<comment type="caution">
    <text evidence="6">The sequence shown here is derived from an EMBL/GenBank/DDBJ whole genome shotgun (WGS) entry which is preliminary data.</text>
</comment>
<proteinExistence type="inferred from homology"/>
<dbReference type="InterPro" id="IPR055264">
    <property type="entry name" value="BOD1/SHG1_dom"/>
</dbReference>
<evidence type="ECO:0000256" key="1">
    <source>
        <dbReference type="ARBA" id="ARBA00004286"/>
    </source>
</evidence>
<dbReference type="Pfam" id="PF05205">
    <property type="entry name" value="COMPASS-Shg1"/>
    <property type="match status" value="1"/>
</dbReference>
<evidence type="ECO:0000256" key="2">
    <source>
        <dbReference type="ARBA" id="ARBA00008463"/>
    </source>
</evidence>
<comment type="similarity">
    <text evidence="2">Belongs to the BOD1 family.</text>
</comment>
<keyword evidence="3" id="KW-0158">Chromosome</keyword>
<sequence>MAGLPPGDPQLVSMIVSHLKTQGLFDQFRRDCLADVDTKPAYLNLRQRVDNFVSNHLSNHTWSPHLNKNQLRNNIRQLVLQSGMLEQGVDRIVAQVVDPKIHHTFRPQVEKVVREFLSPGQVADEALVCPAQTEEKQDQNILTPGDVLWIDLMVFPGPSIALATSVASDAMSILDTITSLNQGANSWITGDKPGDKSSRRPGVQWTANGGLERDQAPEELLQEEESGEQDMSLVEEEEESAGQVQEEKPGLAVQEMECETDKASQQTEEGGIVGEVEQKGEEHVDGEEPKEPEGETMELKAVEGKDKASDKVAKKVKEEASARDGETPSEKHRIRQKARERLKE</sequence>
<evidence type="ECO:0000256" key="4">
    <source>
        <dbReference type="SAM" id="MobiDB-lite"/>
    </source>
</evidence>
<evidence type="ECO:0000259" key="5">
    <source>
        <dbReference type="Pfam" id="PF05205"/>
    </source>
</evidence>
<dbReference type="InterPro" id="IPR043244">
    <property type="entry name" value="BOD1L1"/>
</dbReference>
<feature type="compositionally biased region" description="Acidic residues" evidence="4">
    <location>
        <begin position="220"/>
        <end position="240"/>
    </location>
</feature>
<protein>
    <recommendedName>
        <fullName evidence="5">BOD1/SHG1 domain-containing protein</fullName>
    </recommendedName>
</protein>
<gene>
    <name evidence="6" type="ORF">Z043_122870</name>
</gene>
<dbReference type="GO" id="GO:0005694">
    <property type="term" value="C:chromosome"/>
    <property type="evidence" value="ECO:0007669"/>
    <property type="project" value="UniProtKB-SubCell"/>
</dbReference>
<evidence type="ECO:0000313" key="7">
    <source>
        <dbReference type="Proteomes" id="UP000034805"/>
    </source>
</evidence>
<comment type="subcellular location">
    <subcellularLocation>
        <location evidence="1">Chromosome</location>
    </subcellularLocation>
</comment>
<dbReference type="PANTHER" id="PTHR47391:SF1">
    <property type="entry name" value="BIORIENTATION OF CHROMOSOMES IN CELL DIVISION 1 LIKE 1"/>
    <property type="match status" value="1"/>
</dbReference>
<dbReference type="AlphaFoldDB" id="A0A0P7TYN1"/>
<accession>A0A0P7TYN1</accession>
<evidence type="ECO:0000313" key="6">
    <source>
        <dbReference type="EMBL" id="KPP59228.1"/>
    </source>
</evidence>
<evidence type="ECO:0000256" key="3">
    <source>
        <dbReference type="ARBA" id="ARBA00022454"/>
    </source>
</evidence>
<dbReference type="EMBL" id="JARO02012479">
    <property type="protein sequence ID" value="KPP59228.1"/>
    <property type="molecule type" value="Genomic_DNA"/>
</dbReference>
<dbReference type="Proteomes" id="UP000034805">
    <property type="component" value="Unassembled WGS sequence"/>
</dbReference>
<reference evidence="6 7" key="1">
    <citation type="submission" date="2015-08" db="EMBL/GenBank/DDBJ databases">
        <title>The genome of the Asian arowana (Scleropages formosus).</title>
        <authorList>
            <person name="Tan M.H."/>
            <person name="Gan H.M."/>
            <person name="Croft L.J."/>
            <person name="Austin C.M."/>
        </authorList>
    </citation>
    <scope>NUCLEOTIDE SEQUENCE [LARGE SCALE GENOMIC DNA]</scope>
    <source>
        <strain evidence="6">Aro1</strain>
    </source>
</reference>
<name>A0A0P7TYN1_SCLFO</name>
<feature type="compositionally biased region" description="Basic and acidic residues" evidence="4">
    <location>
        <begin position="276"/>
        <end position="344"/>
    </location>
</feature>
<feature type="non-terminal residue" evidence="6">
    <location>
        <position position="344"/>
    </location>
</feature>
<feature type="domain" description="BOD1/SHG1" evidence="5">
    <location>
        <begin position="15"/>
        <end position="110"/>
    </location>
</feature>